<evidence type="ECO:0000313" key="2">
    <source>
        <dbReference type="EMBL" id="GAF84049.1"/>
    </source>
</evidence>
<dbReference type="SUPFAM" id="SSF46785">
    <property type="entry name" value="Winged helix' DNA-binding domain"/>
    <property type="match status" value="1"/>
</dbReference>
<accession>X0SSU6</accession>
<proteinExistence type="predicted"/>
<dbReference type="Pfam" id="PF03551">
    <property type="entry name" value="PadR"/>
    <property type="match status" value="1"/>
</dbReference>
<dbReference type="AlphaFoldDB" id="X0SSU6"/>
<dbReference type="EMBL" id="BARS01002310">
    <property type="protein sequence ID" value="GAF84049.1"/>
    <property type="molecule type" value="Genomic_DNA"/>
</dbReference>
<protein>
    <recommendedName>
        <fullName evidence="1">Transcription regulator PadR N-terminal domain-containing protein</fullName>
    </recommendedName>
</protein>
<dbReference type="InterPro" id="IPR005149">
    <property type="entry name" value="Tscrpt_reg_PadR_N"/>
</dbReference>
<sequence length="208" mass="23907">MWLGKFLDLEDDINELRSRIKEELLNSLRKNKLTPLEFTIIESIFNSKQLSGYDLIKNLNRHFAGTWEAQSGTVYPILSKLEKDGFLSAQKVKSPIGPLRKVYSLTEAGGELLKYKVNKNYLDQLKFIENFLVELSSIYIHSFPEEEKEERIEEIREILQLTLKNVMSNIPATLEFKTMCNQCGSEIGREVAYCPTCGASLFNSIENK</sequence>
<reference evidence="2" key="1">
    <citation type="journal article" date="2014" name="Front. Microbiol.">
        <title>High frequency of phylogenetically diverse reductive dehalogenase-homologous genes in deep subseafloor sedimentary metagenomes.</title>
        <authorList>
            <person name="Kawai M."/>
            <person name="Futagami T."/>
            <person name="Toyoda A."/>
            <person name="Takaki Y."/>
            <person name="Nishi S."/>
            <person name="Hori S."/>
            <person name="Arai W."/>
            <person name="Tsubouchi T."/>
            <person name="Morono Y."/>
            <person name="Uchiyama I."/>
            <person name="Ito T."/>
            <person name="Fujiyama A."/>
            <person name="Inagaki F."/>
            <person name="Takami H."/>
        </authorList>
    </citation>
    <scope>NUCLEOTIDE SEQUENCE</scope>
    <source>
        <strain evidence="2">Expedition CK06-06</strain>
    </source>
</reference>
<dbReference type="PANTHER" id="PTHR43252:SF2">
    <property type="entry name" value="TRANSCRIPTION REGULATOR, PADR-LIKE FAMILY"/>
    <property type="match status" value="1"/>
</dbReference>
<organism evidence="2">
    <name type="scientific">marine sediment metagenome</name>
    <dbReference type="NCBI Taxonomy" id="412755"/>
    <lineage>
        <taxon>unclassified sequences</taxon>
        <taxon>metagenomes</taxon>
        <taxon>ecological metagenomes</taxon>
    </lineage>
</organism>
<dbReference type="InterPro" id="IPR036388">
    <property type="entry name" value="WH-like_DNA-bd_sf"/>
</dbReference>
<name>X0SSU6_9ZZZZ</name>
<evidence type="ECO:0000259" key="1">
    <source>
        <dbReference type="Pfam" id="PF03551"/>
    </source>
</evidence>
<gene>
    <name evidence="2" type="ORF">S01H1_04368</name>
</gene>
<dbReference type="Gene3D" id="1.10.10.10">
    <property type="entry name" value="Winged helix-like DNA-binding domain superfamily/Winged helix DNA-binding domain"/>
    <property type="match status" value="1"/>
</dbReference>
<dbReference type="PANTHER" id="PTHR43252">
    <property type="entry name" value="TRANSCRIPTIONAL REGULATOR YQJI"/>
    <property type="match status" value="1"/>
</dbReference>
<feature type="domain" description="Transcription regulator PadR N-terminal" evidence="1">
    <location>
        <begin position="46"/>
        <end position="113"/>
    </location>
</feature>
<comment type="caution">
    <text evidence="2">The sequence shown here is derived from an EMBL/GenBank/DDBJ whole genome shotgun (WGS) entry which is preliminary data.</text>
</comment>
<dbReference type="InterPro" id="IPR036390">
    <property type="entry name" value="WH_DNA-bd_sf"/>
</dbReference>